<organism evidence="1 2">
    <name type="scientific">Roseomonas indoligenes</name>
    <dbReference type="NCBI Taxonomy" id="2820811"/>
    <lineage>
        <taxon>Bacteria</taxon>
        <taxon>Pseudomonadati</taxon>
        <taxon>Pseudomonadota</taxon>
        <taxon>Alphaproteobacteria</taxon>
        <taxon>Acetobacterales</taxon>
        <taxon>Roseomonadaceae</taxon>
        <taxon>Roseomonas</taxon>
    </lineage>
</organism>
<comment type="caution">
    <text evidence="1">The sequence shown here is derived from an EMBL/GenBank/DDBJ whole genome shotgun (WGS) entry which is preliminary data.</text>
</comment>
<dbReference type="RefSeq" id="WP_209377329.1">
    <property type="nucleotide sequence ID" value="NZ_JAGIZA010000046.1"/>
</dbReference>
<sequence>MPPELRLSFLALPTTTDRKVEVSILDQGRYHPGRVLKWSGGVYQVELPDPEVVKLLRMLSDHYVTASTALPVEGRRAKLVVEVLLEGEAAEGGRRIAEACRLLGLALGRIEQGEAQGLVADQADERRVAWRLTAPVRGRGVA</sequence>
<reference evidence="1" key="1">
    <citation type="submission" date="2021-03" db="EMBL/GenBank/DDBJ databases">
        <authorList>
            <person name="So Y."/>
        </authorList>
    </citation>
    <scope>NUCLEOTIDE SEQUENCE</scope>
    <source>
        <strain evidence="1">SG15</strain>
    </source>
</reference>
<dbReference type="AlphaFoldDB" id="A0A940N4M8"/>
<evidence type="ECO:0000313" key="2">
    <source>
        <dbReference type="Proteomes" id="UP000677537"/>
    </source>
</evidence>
<protein>
    <submittedName>
        <fullName evidence="1">Uncharacterized protein</fullName>
    </submittedName>
</protein>
<evidence type="ECO:0000313" key="1">
    <source>
        <dbReference type="EMBL" id="MBP0496539.1"/>
    </source>
</evidence>
<dbReference type="Proteomes" id="UP000677537">
    <property type="component" value="Unassembled WGS sequence"/>
</dbReference>
<keyword evidence="2" id="KW-1185">Reference proteome</keyword>
<accession>A0A940N4M8</accession>
<proteinExistence type="predicted"/>
<gene>
    <name evidence="1" type="ORF">J5Y10_27420</name>
</gene>
<name>A0A940N4M8_9PROT</name>
<dbReference type="EMBL" id="JAGIZA010000046">
    <property type="protein sequence ID" value="MBP0496539.1"/>
    <property type="molecule type" value="Genomic_DNA"/>
</dbReference>